<dbReference type="STRING" id="947033.Lste_2571"/>
<dbReference type="InterPro" id="IPR032710">
    <property type="entry name" value="NTF2-like_dom_sf"/>
</dbReference>
<organism evidence="2 3">
    <name type="scientific">Legionella steelei</name>
    <dbReference type="NCBI Taxonomy" id="947033"/>
    <lineage>
        <taxon>Bacteria</taxon>
        <taxon>Pseudomonadati</taxon>
        <taxon>Pseudomonadota</taxon>
        <taxon>Gammaproteobacteria</taxon>
        <taxon>Legionellales</taxon>
        <taxon>Legionellaceae</taxon>
        <taxon>Legionella</taxon>
    </lineage>
</organism>
<dbReference type="AlphaFoldDB" id="A0A0W0ZJJ7"/>
<dbReference type="Proteomes" id="UP000054926">
    <property type="component" value="Unassembled WGS sequence"/>
</dbReference>
<name>A0A0W0ZJJ7_9GAMM</name>
<dbReference type="OrthoDB" id="9812295at2"/>
<accession>A0A0W0ZJJ7</accession>
<sequence>MIMPERKPAEQIFQQFCEGYAQRNLPLLLSLFTQNTNVWGSALDEYRVGLKEIEEQFKRDWSQSEQGKIEVVRFVPTADNALWAAAVCNARVTIEGKEHLFEHLRGTLMIEKEEGVWKIAHMHCSFPDYRNAENGSFPVGNE</sequence>
<dbReference type="EMBL" id="LNYY01000019">
    <property type="protein sequence ID" value="KTD69413.1"/>
    <property type="molecule type" value="Genomic_DNA"/>
</dbReference>
<evidence type="ECO:0000313" key="3">
    <source>
        <dbReference type="Proteomes" id="UP000054926"/>
    </source>
</evidence>
<dbReference type="Pfam" id="PF13474">
    <property type="entry name" value="SnoaL_3"/>
    <property type="match status" value="1"/>
</dbReference>
<gene>
    <name evidence="2" type="ORF">Lste_2571</name>
</gene>
<reference evidence="2 3" key="1">
    <citation type="submission" date="2015-11" db="EMBL/GenBank/DDBJ databases">
        <title>Genomic analysis of 38 Legionella species identifies large and diverse effector repertoires.</title>
        <authorList>
            <person name="Burstein D."/>
            <person name="Amaro F."/>
            <person name="Zusman T."/>
            <person name="Lifshitz Z."/>
            <person name="Cohen O."/>
            <person name="Gilbert J.A."/>
            <person name="Pupko T."/>
            <person name="Shuman H.A."/>
            <person name="Segal G."/>
        </authorList>
    </citation>
    <scope>NUCLEOTIDE SEQUENCE [LARGE SCALE GENOMIC DNA]</scope>
    <source>
        <strain evidence="2 3">IMVS3376</strain>
    </source>
</reference>
<dbReference type="InterPro" id="IPR037401">
    <property type="entry name" value="SnoaL-like"/>
</dbReference>
<evidence type="ECO:0000259" key="1">
    <source>
        <dbReference type="Pfam" id="PF13474"/>
    </source>
</evidence>
<feature type="domain" description="SnoaL-like" evidence="1">
    <location>
        <begin position="10"/>
        <end position="128"/>
    </location>
</feature>
<keyword evidence="3" id="KW-1185">Reference proteome</keyword>
<dbReference type="PATRIC" id="fig|947033.5.peg.2726"/>
<evidence type="ECO:0000313" key="2">
    <source>
        <dbReference type="EMBL" id="KTD69413.1"/>
    </source>
</evidence>
<proteinExistence type="predicted"/>
<dbReference type="Gene3D" id="3.10.450.50">
    <property type="match status" value="1"/>
</dbReference>
<protein>
    <recommendedName>
        <fullName evidence="1">SnoaL-like domain-containing protein</fullName>
    </recommendedName>
</protein>
<dbReference type="SUPFAM" id="SSF54427">
    <property type="entry name" value="NTF2-like"/>
    <property type="match status" value="1"/>
</dbReference>
<comment type="caution">
    <text evidence="2">The sequence shown here is derived from an EMBL/GenBank/DDBJ whole genome shotgun (WGS) entry which is preliminary data.</text>
</comment>